<dbReference type="Proteomes" id="UP001597097">
    <property type="component" value="Unassembled WGS sequence"/>
</dbReference>
<dbReference type="EMBL" id="JBHUCM010000013">
    <property type="protein sequence ID" value="MFD1538230.1"/>
    <property type="molecule type" value="Genomic_DNA"/>
</dbReference>
<sequence length="295" mass="31816">MPRARRTKRDKSPASGKKSPELKPNEPSEPAGEGAGGARPGRAVLAWVAGIVGAVIVAAAGAVFTGWFGSLGPGAFDEISREAPVTAAYVKITTDNVDLALREPVTAAQDRAILLGRPDEAQHEAFLERYRAAQVGATKVMVVLNGNRAGLRIADIRPRILTREPLPDGALLSPASAGEQGTIEVAADLDRAKPRFTSVKDRDTPYFETKQIDLVRDERVTFIMTLTACKAYYEFELVATVISNGRAEQVVVRRPGGLPFRLTGPARAYRTVYDESPMGGWSVRSKPGKYRIEGC</sequence>
<protein>
    <submittedName>
        <fullName evidence="3">Uncharacterized protein</fullName>
    </submittedName>
</protein>
<dbReference type="RefSeq" id="WP_219533241.1">
    <property type="nucleotide sequence ID" value="NZ_JAHKRM010000017.1"/>
</dbReference>
<feature type="transmembrane region" description="Helical" evidence="2">
    <location>
        <begin position="44"/>
        <end position="68"/>
    </location>
</feature>
<feature type="region of interest" description="Disordered" evidence="1">
    <location>
        <begin position="1"/>
        <end position="37"/>
    </location>
</feature>
<accession>A0ABW4G6Y4</accession>
<keyword evidence="2" id="KW-0472">Membrane</keyword>
<reference evidence="4" key="1">
    <citation type="journal article" date="2019" name="Int. J. Syst. Evol. Microbiol.">
        <title>The Global Catalogue of Microorganisms (GCM) 10K type strain sequencing project: providing services to taxonomists for standard genome sequencing and annotation.</title>
        <authorList>
            <consortium name="The Broad Institute Genomics Platform"/>
            <consortium name="The Broad Institute Genome Sequencing Center for Infectious Disease"/>
            <person name="Wu L."/>
            <person name="Ma J."/>
        </authorList>
    </citation>
    <scope>NUCLEOTIDE SEQUENCE [LARGE SCALE GENOMIC DNA]</scope>
    <source>
        <strain evidence="4">CGMCC 1.15399</strain>
    </source>
</reference>
<gene>
    <name evidence="3" type="ORF">ACFSJ0_14345</name>
</gene>
<proteinExistence type="predicted"/>
<evidence type="ECO:0000256" key="1">
    <source>
        <dbReference type="SAM" id="MobiDB-lite"/>
    </source>
</evidence>
<keyword evidence="4" id="KW-1185">Reference proteome</keyword>
<name>A0ABW4G6Y4_9ACTN</name>
<keyword evidence="2" id="KW-1133">Transmembrane helix</keyword>
<comment type="caution">
    <text evidence="3">The sequence shown here is derived from an EMBL/GenBank/DDBJ whole genome shotgun (WGS) entry which is preliminary data.</text>
</comment>
<evidence type="ECO:0000313" key="3">
    <source>
        <dbReference type="EMBL" id="MFD1538230.1"/>
    </source>
</evidence>
<organism evidence="3 4">
    <name type="scientific">Nonomuraea guangzhouensis</name>
    <dbReference type="NCBI Taxonomy" id="1291555"/>
    <lineage>
        <taxon>Bacteria</taxon>
        <taxon>Bacillati</taxon>
        <taxon>Actinomycetota</taxon>
        <taxon>Actinomycetes</taxon>
        <taxon>Streptosporangiales</taxon>
        <taxon>Streptosporangiaceae</taxon>
        <taxon>Nonomuraea</taxon>
    </lineage>
</organism>
<keyword evidence="2" id="KW-0812">Transmembrane</keyword>
<evidence type="ECO:0000313" key="4">
    <source>
        <dbReference type="Proteomes" id="UP001597097"/>
    </source>
</evidence>
<evidence type="ECO:0000256" key="2">
    <source>
        <dbReference type="SAM" id="Phobius"/>
    </source>
</evidence>